<evidence type="ECO:0000256" key="1">
    <source>
        <dbReference type="SAM" id="Phobius"/>
    </source>
</evidence>
<feature type="transmembrane region" description="Helical" evidence="1">
    <location>
        <begin position="635"/>
        <end position="653"/>
    </location>
</feature>
<feature type="transmembrane region" description="Helical" evidence="1">
    <location>
        <begin position="136"/>
        <end position="156"/>
    </location>
</feature>
<feature type="transmembrane region" description="Helical" evidence="1">
    <location>
        <begin position="581"/>
        <end position="603"/>
    </location>
</feature>
<feature type="transmembrane region" description="Helical" evidence="1">
    <location>
        <begin position="168"/>
        <end position="191"/>
    </location>
</feature>
<protein>
    <submittedName>
        <fullName evidence="2">Uncharacterized protein</fullName>
    </submittedName>
</protein>
<feature type="transmembrane region" description="Helical" evidence="1">
    <location>
        <begin position="558"/>
        <end position="575"/>
    </location>
</feature>
<organism evidence="2 3">
    <name type="scientific">Nocardioides terrae</name>
    <dbReference type="NCBI Taxonomy" id="574651"/>
    <lineage>
        <taxon>Bacteria</taxon>
        <taxon>Bacillati</taxon>
        <taxon>Actinomycetota</taxon>
        <taxon>Actinomycetes</taxon>
        <taxon>Propionibacteriales</taxon>
        <taxon>Nocardioidaceae</taxon>
        <taxon>Nocardioides</taxon>
    </lineage>
</organism>
<feature type="transmembrane region" description="Helical" evidence="1">
    <location>
        <begin position="314"/>
        <end position="333"/>
    </location>
</feature>
<evidence type="ECO:0000313" key="2">
    <source>
        <dbReference type="EMBL" id="SFB75910.1"/>
    </source>
</evidence>
<feature type="transmembrane region" description="Helical" evidence="1">
    <location>
        <begin position="462"/>
        <end position="479"/>
    </location>
</feature>
<feature type="transmembrane region" description="Helical" evidence="1">
    <location>
        <begin position="363"/>
        <end position="382"/>
    </location>
</feature>
<feature type="transmembrane region" description="Helical" evidence="1">
    <location>
        <begin position="433"/>
        <end position="455"/>
    </location>
</feature>
<keyword evidence="1" id="KW-0812">Transmembrane</keyword>
<feature type="transmembrane region" description="Helical" evidence="1">
    <location>
        <begin position="250"/>
        <end position="266"/>
    </location>
</feature>
<evidence type="ECO:0000313" key="3">
    <source>
        <dbReference type="Proteomes" id="UP000198832"/>
    </source>
</evidence>
<feature type="transmembrane region" description="Helical" evidence="1">
    <location>
        <begin position="660"/>
        <end position="680"/>
    </location>
</feature>
<keyword evidence="3" id="KW-1185">Reference proteome</keyword>
<feature type="transmembrane region" description="Helical" evidence="1">
    <location>
        <begin position="197"/>
        <end position="218"/>
    </location>
</feature>
<dbReference type="Proteomes" id="UP000198832">
    <property type="component" value="Unassembled WGS sequence"/>
</dbReference>
<sequence>MTHQPVPVVGCPDCSTPITPGADRCRSCGLLLLGPTAARLWQVDQQLTALHAERGRLLTDLRARSGLGAAAPASSAELPTAGGLPKYPIPALRPCRPAGRGLDIGAQRLILGTGAALVLVAAIVFAAVAWTSLPVVGQAALMVAATAVTAAAAARVASRGLRGSAETLAAVTVGLLLVDIAAARTLGVAGLGSVDAAWYATAGAAVAAAVIAGLVRAGSTDAPRLYAWAAVACAAAVPSLAAAAADVSTVVFAVVALGAAAAFGAASDRMPGRWATAAPGAVIVATAYLATGTAVGILGSFLRPLLGEPGERESSAVAFAVVALAAAGLLRVRTASVRSALVRATPVLVAGAAGLGLCSHSRYGVLALSLLGSAVAAGAAAASGRSAHDPRPATGRTLVAGHGVAAAALGVFAAQTADGLFGNVSSGQLDVRLLAAGLVAIAGAAALTAVLVPVAAGARAGLTAYAGTAVLLAAGLAVSPAHDRLLSTVAVLVVSLAIAATAAWRYGTSDEPLLGLVAAGGFLAAAAIGSDDATTLALVTASAGLLCLAYAALPARGFLAAGGVAGCSLAVWLLLADAGVAVVEAYSLPLAVLAGAVGAVRLVREPRAPSWATVGPAVMAGLLPSAIAAVGDDGLVRPLAVLVAGAAVVAAGLRLRWQAPVVLATLALLVVAVSQLAPYAVGVPRWLSLGGVGVVLLVLGIRYEQTREAAVGMARWAHRLR</sequence>
<feature type="transmembrane region" description="Helical" evidence="1">
    <location>
        <begin position="340"/>
        <end position="357"/>
    </location>
</feature>
<dbReference type="InterPro" id="IPR058062">
    <property type="entry name" value="SCO7613_C"/>
</dbReference>
<keyword evidence="1" id="KW-0472">Membrane</keyword>
<gene>
    <name evidence="2" type="ORF">SAMN04487968_101353</name>
</gene>
<accession>A0A1I1DT54</accession>
<name>A0A1I1DT54_9ACTN</name>
<feature type="transmembrane region" description="Helical" evidence="1">
    <location>
        <begin position="686"/>
        <end position="703"/>
    </location>
</feature>
<proteinExistence type="predicted"/>
<feature type="transmembrane region" description="Helical" evidence="1">
    <location>
        <begin position="513"/>
        <end position="530"/>
    </location>
</feature>
<dbReference type="EMBL" id="FOLB01000001">
    <property type="protein sequence ID" value="SFB75910.1"/>
    <property type="molecule type" value="Genomic_DNA"/>
</dbReference>
<dbReference type="OrthoDB" id="3791072at2"/>
<dbReference type="AlphaFoldDB" id="A0A1I1DT54"/>
<feature type="transmembrane region" description="Helical" evidence="1">
    <location>
        <begin position="109"/>
        <end position="130"/>
    </location>
</feature>
<feature type="transmembrane region" description="Helical" evidence="1">
    <location>
        <begin position="278"/>
        <end position="302"/>
    </location>
</feature>
<feature type="transmembrane region" description="Helical" evidence="1">
    <location>
        <begin position="536"/>
        <end position="553"/>
    </location>
</feature>
<dbReference type="RefSeq" id="WP_139229993.1">
    <property type="nucleotide sequence ID" value="NZ_FOLB01000001.1"/>
</dbReference>
<feature type="transmembrane region" description="Helical" evidence="1">
    <location>
        <begin position="394"/>
        <end position="413"/>
    </location>
</feature>
<feature type="transmembrane region" description="Helical" evidence="1">
    <location>
        <begin position="610"/>
        <end position="629"/>
    </location>
</feature>
<feature type="transmembrane region" description="Helical" evidence="1">
    <location>
        <begin position="225"/>
        <end position="244"/>
    </location>
</feature>
<keyword evidence="1" id="KW-1133">Transmembrane helix</keyword>
<reference evidence="2 3" key="1">
    <citation type="submission" date="2016-10" db="EMBL/GenBank/DDBJ databases">
        <authorList>
            <person name="de Groot N.N."/>
        </authorList>
    </citation>
    <scope>NUCLEOTIDE SEQUENCE [LARGE SCALE GENOMIC DNA]</scope>
    <source>
        <strain evidence="2 3">CGMCC 1.7056</strain>
    </source>
</reference>
<feature type="transmembrane region" description="Helical" evidence="1">
    <location>
        <begin position="485"/>
        <end position="506"/>
    </location>
</feature>
<dbReference type="STRING" id="574651.SAMN04487968_101353"/>
<dbReference type="NCBIfam" id="NF047321">
    <property type="entry name" value="SCO7613_CTERM"/>
    <property type="match status" value="1"/>
</dbReference>